<dbReference type="RefSeq" id="WP_157299717.1">
    <property type="nucleotide sequence ID" value="NZ_BAAAZB010000010.1"/>
</dbReference>
<reference evidence="7 8" key="1">
    <citation type="submission" date="2019-12" db="EMBL/GenBank/DDBJ databases">
        <title>The draft genomic sequence of strain Chitinophaga oryziterrae JCM 16595.</title>
        <authorList>
            <person name="Zhang X."/>
        </authorList>
    </citation>
    <scope>NUCLEOTIDE SEQUENCE [LARGE SCALE GENOMIC DNA]</scope>
    <source>
        <strain evidence="7 8">JCM 16595</strain>
    </source>
</reference>
<dbReference type="InterPro" id="IPR007627">
    <property type="entry name" value="RNA_pol_sigma70_r2"/>
</dbReference>
<evidence type="ECO:0000256" key="1">
    <source>
        <dbReference type="ARBA" id="ARBA00010641"/>
    </source>
</evidence>
<keyword evidence="8" id="KW-1185">Reference proteome</keyword>
<dbReference type="Pfam" id="PF08281">
    <property type="entry name" value="Sigma70_r4_2"/>
    <property type="match status" value="1"/>
</dbReference>
<protein>
    <submittedName>
        <fullName evidence="7">RNA polymerase sigma-70 factor</fullName>
    </submittedName>
</protein>
<organism evidence="7 8">
    <name type="scientific">Chitinophaga oryziterrae</name>
    <dbReference type="NCBI Taxonomy" id="1031224"/>
    <lineage>
        <taxon>Bacteria</taxon>
        <taxon>Pseudomonadati</taxon>
        <taxon>Bacteroidota</taxon>
        <taxon>Chitinophagia</taxon>
        <taxon>Chitinophagales</taxon>
        <taxon>Chitinophagaceae</taxon>
        <taxon>Chitinophaga</taxon>
    </lineage>
</organism>
<dbReference type="InterPro" id="IPR036388">
    <property type="entry name" value="WH-like_DNA-bd_sf"/>
</dbReference>
<evidence type="ECO:0000259" key="5">
    <source>
        <dbReference type="Pfam" id="PF04542"/>
    </source>
</evidence>
<keyword evidence="2" id="KW-0805">Transcription regulation</keyword>
<dbReference type="InterPro" id="IPR013249">
    <property type="entry name" value="RNA_pol_sigma70_r4_t2"/>
</dbReference>
<proteinExistence type="inferred from homology"/>
<accession>A0A6N8J837</accession>
<dbReference type="GO" id="GO:0006352">
    <property type="term" value="P:DNA-templated transcription initiation"/>
    <property type="evidence" value="ECO:0007669"/>
    <property type="project" value="InterPro"/>
</dbReference>
<evidence type="ECO:0000259" key="6">
    <source>
        <dbReference type="Pfam" id="PF08281"/>
    </source>
</evidence>
<keyword evidence="3" id="KW-0731">Sigma factor</keyword>
<sequence length="179" mass="21003">MDQDSFEQLYRKYYQSLCFFARKLLKDTDIAKELVQDVFLKSWQKKESLENNPDRVRAFLYQSVKNASLNYLRGTTRRTSLETQWAGTQEEMAPDISNAIIEAEVYRDILHAMGRLPDECRKVIELSMSSSRTSEEIAELLGISASTVRNQKRRGLQLMRQFLNFQTFLVFLSMFKQHP</sequence>
<evidence type="ECO:0000313" key="7">
    <source>
        <dbReference type="EMBL" id="MVT41104.1"/>
    </source>
</evidence>
<feature type="domain" description="RNA polymerase sigma factor 70 region 4 type 2" evidence="6">
    <location>
        <begin position="107"/>
        <end position="158"/>
    </location>
</feature>
<dbReference type="EMBL" id="WRXO01000002">
    <property type="protein sequence ID" value="MVT41104.1"/>
    <property type="molecule type" value="Genomic_DNA"/>
</dbReference>
<dbReference type="Pfam" id="PF04542">
    <property type="entry name" value="Sigma70_r2"/>
    <property type="match status" value="1"/>
</dbReference>
<feature type="domain" description="RNA polymerase sigma-70 region 2" evidence="5">
    <location>
        <begin position="9"/>
        <end position="77"/>
    </location>
</feature>
<evidence type="ECO:0000256" key="2">
    <source>
        <dbReference type="ARBA" id="ARBA00023015"/>
    </source>
</evidence>
<dbReference type="SUPFAM" id="SSF88946">
    <property type="entry name" value="Sigma2 domain of RNA polymerase sigma factors"/>
    <property type="match status" value="1"/>
</dbReference>
<evidence type="ECO:0000256" key="3">
    <source>
        <dbReference type="ARBA" id="ARBA00023082"/>
    </source>
</evidence>
<name>A0A6N8J837_9BACT</name>
<dbReference type="GO" id="GO:0003677">
    <property type="term" value="F:DNA binding"/>
    <property type="evidence" value="ECO:0007669"/>
    <property type="project" value="InterPro"/>
</dbReference>
<gene>
    <name evidence="7" type="ORF">GO495_10970</name>
</gene>
<keyword evidence="4" id="KW-0804">Transcription</keyword>
<dbReference type="OrthoDB" id="656273at2"/>
<dbReference type="NCBIfam" id="TIGR02985">
    <property type="entry name" value="Sig70_bacteroi1"/>
    <property type="match status" value="1"/>
</dbReference>
<dbReference type="InterPro" id="IPR039425">
    <property type="entry name" value="RNA_pol_sigma-70-like"/>
</dbReference>
<dbReference type="InterPro" id="IPR014284">
    <property type="entry name" value="RNA_pol_sigma-70_dom"/>
</dbReference>
<comment type="similarity">
    <text evidence="1">Belongs to the sigma-70 factor family. ECF subfamily.</text>
</comment>
<dbReference type="PANTHER" id="PTHR43133">
    <property type="entry name" value="RNA POLYMERASE ECF-TYPE SIGMA FACTO"/>
    <property type="match status" value="1"/>
</dbReference>
<evidence type="ECO:0000313" key="8">
    <source>
        <dbReference type="Proteomes" id="UP000468388"/>
    </source>
</evidence>
<comment type="caution">
    <text evidence="7">The sequence shown here is derived from an EMBL/GenBank/DDBJ whole genome shotgun (WGS) entry which is preliminary data.</text>
</comment>
<dbReference type="InterPro" id="IPR013325">
    <property type="entry name" value="RNA_pol_sigma_r2"/>
</dbReference>
<dbReference type="Proteomes" id="UP000468388">
    <property type="component" value="Unassembled WGS sequence"/>
</dbReference>
<dbReference type="InterPro" id="IPR013324">
    <property type="entry name" value="RNA_pol_sigma_r3/r4-like"/>
</dbReference>
<dbReference type="CDD" id="cd06171">
    <property type="entry name" value="Sigma70_r4"/>
    <property type="match status" value="1"/>
</dbReference>
<dbReference type="AlphaFoldDB" id="A0A6N8J837"/>
<dbReference type="InterPro" id="IPR014327">
    <property type="entry name" value="RNA_pol_sigma70_bacteroid"/>
</dbReference>
<dbReference type="GO" id="GO:0016987">
    <property type="term" value="F:sigma factor activity"/>
    <property type="evidence" value="ECO:0007669"/>
    <property type="project" value="UniProtKB-KW"/>
</dbReference>
<evidence type="ECO:0000256" key="4">
    <source>
        <dbReference type="ARBA" id="ARBA00023163"/>
    </source>
</evidence>
<dbReference type="SUPFAM" id="SSF88659">
    <property type="entry name" value="Sigma3 and sigma4 domains of RNA polymerase sigma factors"/>
    <property type="match status" value="1"/>
</dbReference>
<dbReference type="PANTHER" id="PTHR43133:SF46">
    <property type="entry name" value="RNA POLYMERASE SIGMA-70 FACTOR ECF SUBFAMILY"/>
    <property type="match status" value="1"/>
</dbReference>
<dbReference type="Gene3D" id="1.10.1740.10">
    <property type="match status" value="1"/>
</dbReference>
<dbReference type="NCBIfam" id="TIGR02937">
    <property type="entry name" value="sigma70-ECF"/>
    <property type="match status" value="1"/>
</dbReference>
<dbReference type="Gene3D" id="1.10.10.10">
    <property type="entry name" value="Winged helix-like DNA-binding domain superfamily/Winged helix DNA-binding domain"/>
    <property type="match status" value="1"/>
</dbReference>